<proteinExistence type="predicted"/>
<feature type="compositionally biased region" description="Basic residues" evidence="1">
    <location>
        <begin position="41"/>
        <end position="50"/>
    </location>
</feature>
<feature type="region of interest" description="Disordered" evidence="1">
    <location>
        <begin position="169"/>
        <end position="204"/>
    </location>
</feature>
<feature type="compositionally biased region" description="Polar residues" evidence="1">
    <location>
        <begin position="189"/>
        <end position="204"/>
    </location>
</feature>
<dbReference type="Proteomes" id="UP001189429">
    <property type="component" value="Unassembled WGS sequence"/>
</dbReference>
<feature type="non-terminal residue" evidence="2">
    <location>
        <position position="1"/>
    </location>
</feature>
<evidence type="ECO:0000313" key="2">
    <source>
        <dbReference type="EMBL" id="CAK0854063.1"/>
    </source>
</evidence>
<gene>
    <name evidence="2" type="ORF">PCOR1329_LOCUS45329</name>
</gene>
<protein>
    <submittedName>
        <fullName evidence="2">Uncharacterized protein</fullName>
    </submittedName>
</protein>
<accession>A0ABN9U702</accession>
<comment type="caution">
    <text evidence="2">The sequence shown here is derived from an EMBL/GenBank/DDBJ whole genome shotgun (WGS) entry which is preliminary data.</text>
</comment>
<feature type="region of interest" description="Disordered" evidence="1">
    <location>
        <begin position="27"/>
        <end position="54"/>
    </location>
</feature>
<organism evidence="2 3">
    <name type="scientific">Prorocentrum cordatum</name>
    <dbReference type="NCBI Taxonomy" id="2364126"/>
    <lineage>
        <taxon>Eukaryota</taxon>
        <taxon>Sar</taxon>
        <taxon>Alveolata</taxon>
        <taxon>Dinophyceae</taxon>
        <taxon>Prorocentrales</taxon>
        <taxon>Prorocentraceae</taxon>
        <taxon>Prorocentrum</taxon>
    </lineage>
</organism>
<evidence type="ECO:0000313" key="3">
    <source>
        <dbReference type="Proteomes" id="UP001189429"/>
    </source>
</evidence>
<dbReference type="EMBL" id="CAUYUJ010015449">
    <property type="protein sequence ID" value="CAK0854063.1"/>
    <property type="molecule type" value="Genomic_DNA"/>
</dbReference>
<evidence type="ECO:0000256" key="1">
    <source>
        <dbReference type="SAM" id="MobiDB-lite"/>
    </source>
</evidence>
<name>A0ABN9U702_9DINO</name>
<keyword evidence="3" id="KW-1185">Reference proteome</keyword>
<sequence length="204" mass="22474">YEKVDFLDASVMTDVFEFGEEDDAFPDGSRCGPRALGPTRGRSRLVRSGHRPSGPCQAGHFRCIQSRCLASGARSSRSIFAELRGLVRARLEVQSSAAGGDRAALVEGAGLPCSSIDESSSAARVGRKVVHDVAGGGGRRGFLPAMISLYFQPFFGFFRWRVQGRRRRPARRRRLAGWPPGCSRRRPTSSRNRLPNSHCNQRKL</sequence>
<reference evidence="2" key="1">
    <citation type="submission" date="2023-10" db="EMBL/GenBank/DDBJ databases">
        <authorList>
            <person name="Chen Y."/>
            <person name="Shah S."/>
            <person name="Dougan E. K."/>
            <person name="Thang M."/>
            <person name="Chan C."/>
        </authorList>
    </citation>
    <scope>NUCLEOTIDE SEQUENCE [LARGE SCALE GENOMIC DNA]</scope>
</reference>